<feature type="transmembrane region" description="Helical" evidence="1">
    <location>
        <begin position="88"/>
        <end position="110"/>
    </location>
</feature>
<dbReference type="PANTHER" id="PTHR30221:SF1">
    <property type="entry name" value="SMALL-CONDUCTANCE MECHANOSENSITIVE CHANNEL"/>
    <property type="match status" value="1"/>
</dbReference>
<dbReference type="Gene3D" id="1.10.287.1260">
    <property type="match status" value="1"/>
</dbReference>
<evidence type="ECO:0000256" key="1">
    <source>
        <dbReference type="SAM" id="Phobius"/>
    </source>
</evidence>
<organism evidence="3 4">
    <name type="scientific">Thermoplasma volcanium (strain ATCC 51530 / DSM 4299 / JCM 9571 / NBRC 15438 / GSS1)</name>
    <dbReference type="NCBI Taxonomy" id="273116"/>
    <lineage>
        <taxon>Archaea</taxon>
        <taxon>Methanobacteriati</taxon>
        <taxon>Thermoplasmatota</taxon>
        <taxon>Thermoplasmata</taxon>
        <taxon>Thermoplasmatales</taxon>
        <taxon>Thermoplasmataceae</taxon>
        <taxon>Thermoplasma</taxon>
    </lineage>
</organism>
<dbReference type="Proteomes" id="UP000001017">
    <property type="component" value="Chromosome"/>
</dbReference>
<dbReference type="AlphaFoldDB" id="Q97AV5"/>
<dbReference type="eggNOG" id="arCOG01573">
    <property type="taxonomic scope" value="Archaea"/>
</dbReference>
<keyword evidence="1" id="KW-1133">Transmembrane helix</keyword>
<dbReference type="EMBL" id="BA000011">
    <property type="protein sequence ID" value="BAB59846.1"/>
    <property type="molecule type" value="Genomic_DNA"/>
</dbReference>
<reference evidence="3 4" key="2">
    <citation type="journal article" date="2000" name="Proc. Natl. Acad. Sci. U.S.A.">
        <title>Archaeal adaptation to higher temperatures revealed by genomic sequence of Thermoplasma volcanium.</title>
        <authorList>
            <person name="Kawashima T."/>
            <person name="Amano N."/>
            <person name="Koike H."/>
            <person name="Makino S."/>
            <person name="Higuchi S."/>
            <person name="Kawashima-Ohya Y."/>
            <person name="Watanabe K."/>
            <person name="Yamazaki M."/>
            <person name="Kanehori K."/>
            <person name="Kawamoto T."/>
            <person name="Nunoshiba T."/>
            <person name="Yamamoto Y."/>
            <person name="Aramaki H."/>
            <person name="Makino K."/>
            <person name="Suzuki M."/>
        </authorList>
    </citation>
    <scope>NUCLEOTIDE SEQUENCE [LARGE SCALE GENOMIC DNA]</scope>
    <source>
        <strain evidence="4">ATCC 51530 / DSM 4299 / JCM 9571 / NBRC 15438 / GSS1</strain>
    </source>
</reference>
<dbReference type="KEGG" id="tvo:TVG0710526"/>
<dbReference type="GO" id="GO:0008381">
    <property type="term" value="F:mechanosensitive monoatomic ion channel activity"/>
    <property type="evidence" value="ECO:0007669"/>
    <property type="project" value="InterPro"/>
</dbReference>
<evidence type="ECO:0000259" key="2">
    <source>
        <dbReference type="Pfam" id="PF00924"/>
    </source>
</evidence>
<gene>
    <name evidence="3" type="ORF">TVG0710526</name>
</gene>
<dbReference type="InterPro" id="IPR006685">
    <property type="entry name" value="MscS_channel_2nd"/>
</dbReference>
<dbReference type="STRING" id="273116.gene:9381493"/>
<protein>
    <recommendedName>
        <fullName evidence="2">Mechanosensitive ion channel MscS domain-containing protein</fullName>
    </recommendedName>
</protein>
<dbReference type="SUPFAM" id="SSF50182">
    <property type="entry name" value="Sm-like ribonucleoproteins"/>
    <property type="match status" value="1"/>
</dbReference>
<dbReference type="OrthoDB" id="57221at2157"/>
<dbReference type="InterPro" id="IPR011014">
    <property type="entry name" value="MscS_channel_TM-2"/>
</dbReference>
<keyword evidence="1" id="KW-0812">Transmembrane</keyword>
<accession>Q97AV5</accession>
<sequence length="288" mass="31515">MKQRALREAVAAIAIILVISIALFIIKPAVDYFVFKYLNFLHPYIEYINGGIAAIFVGGGGILILRIIRRSISQYFLGKSNRSLQNLIELLISFFMYTLIIAVILTSLGINLTGALVGGSVGALIIGIALQNIFSNIFSGFAVTSAGAIKPGEIVSMGSWLFGSPITGEIVKVSYLFTDVKNSNGRIIKVPNSAFLGNTIFERLSGESDFSYNVQVTLPSDVPQSAIEKHIREINASQDISWFLSGLNGTTMTFNVTINVEDIKDLNGKINDVNKMFNEAYWRAKKEA</sequence>
<evidence type="ECO:0000313" key="3">
    <source>
        <dbReference type="EMBL" id="BAB59846.1"/>
    </source>
</evidence>
<dbReference type="PhylomeDB" id="Q97AV5"/>
<feature type="transmembrane region" description="Helical" evidence="1">
    <location>
        <begin position="9"/>
        <end position="27"/>
    </location>
</feature>
<dbReference type="InterPro" id="IPR045275">
    <property type="entry name" value="MscS_archaea/bacteria_type"/>
</dbReference>
<feature type="domain" description="Mechanosensitive ion channel MscS" evidence="2">
    <location>
        <begin position="132"/>
        <end position="200"/>
    </location>
</feature>
<name>Q97AV5_THEVO</name>
<dbReference type="GeneID" id="1441811"/>
<dbReference type="HOGENOM" id="CLU_893171_0_0_2"/>
<dbReference type="PANTHER" id="PTHR30221">
    <property type="entry name" value="SMALL-CONDUCTANCE MECHANOSENSITIVE CHANNEL"/>
    <property type="match status" value="1"/>
</dbReference>
<dbReference type="SUPFAM" id="SSF82861">
    <property type="entry name" value="Mechanosensitive channel protein MscS (YggB), transmembrane region"/>
    <property type="match status" value="1"/>
</dbReference>
<dbReference type="Pfam" id="PF00924">
    <property type="entry name" value="MS_channel_2nd"/>
    <property type="match status" value="1"/>
</dbReference>
<evidence type="ECO:0000313" key="4">
    <source>
        <dbReference type="Proteomes" id="UP000001017"/>
    </source>
</evidence>
<reference evidence="3 4" key="1">
    <citation type="journal article" date="1999" name="Proc. Jpn. Acad.">
        <title>Determination of the complete genomic DNA sequence of Thermoplasma volvanium GSS1.</title>
        <authorList>
            <person name="Kawashima T."/>
            <person name="Yamamoto Y."/>
            <person name="Aramaki H."/>
            <person name="Nunoshiba T."/>
            <person name="Kawamoto T."/>
            <person name="Watanabe K."/>
            <person name="Yamazaki M."/>
            <person name="Kanehori K."/>
            <person name="Amano N."/>
            <person name="Ohya Y."/>
            <person name="Makino K."/>
            <person name="Suzuki M."/>
        </authorList>
    </citation>
    <scope>NUCLEOTIDE SEQUENCE [LARGE SCALE GENOMIC DNA]</scope>
    <source>
        <strain evidence="4">ATCC 51530 / DSM 4299 / JCM 9571 / NBRC 15438 / GSS1</strain>
    </source>
</reference>
<feature type="transmembrane region" description="Helical" evidence="1">
    <location>
        <begin position="47"/>
        <end position="68"/>
    </location>
</feature>
<dbReference type="RefSeq" id="WP_010916963.1">
    <property type="nucleotide sequence ID" value="NC_002689.2"/>
</dbReference>
<dbReference type="GO" id="GO:0016020">
    <property type="term" value="C:membrane"/>
    <property type="evidence" value="ECO:0007669"/>
    <property type="project" value="InterPro"/>
</dbReference>
<keyword evidence="4" id="KW-1185">Reference proteome</keyword>
<dbReference type="InterPro" id="IPR010920">
    <property type="entry name" value="LSM_dom_sf"/>
</dbReference>
<proteinExistence type="predicted"/>
<dbReference type="PaxDb" id="273116-14324920"/>
<feature type="transmembrane region" description="Helical" evidence="1">
    <location>
        <begin position="116"/>
        <end position="134"/>
    </location>
</feature>
<keyword evidence="1" id="KW-0472">Membrane</keyword>